<gene>
    <name evidence="3" type="ORF">EGW08_009980</name>
</gene>
<feature type="transmembrane region" description="Helical" evidence="1">
    <location>
        <begin position="61"/>
        <end position="82"/>
    </location>
</feature>
<dbReference type="AlphaFoldDB" id="A0A433TKZ8"/>
<comment type="caution">
    <text evidence="3">The sequence shown here is derived from an EMBL/GenBank/DDBJ whole genome shotgun (WGS) entry which is preliminary data.</text>
</comment>
<proteinExistence type="predicted"/>
<evidence type="ECO:0000256" key="1">
    <source>
        <dbReference type="SAM" id="Phobius"/>
    </source>
</evidence>
<organism evidence="3 4">
    <name type="scientific">Elysia chlorotica</name>
    <name type="common">Eastern emerald elysia</name>
    <name type="synonym">Sea slug</name>
    <dbReference type="NCBI Taxonomy" id="188477"/>
    <lineage>
        <taxon>Eukaryota</taxon>
        <taxon>Metazoa</taxon>
        <taxon>Spiralia</taxon>
        <taxon>Lophotrochozoa</taxon>
        <taxon>Mollusca</taxon>
        <taxon>Gastropoda</taxon>
        <taxon>Heterobranchia</taxon>
        <taxon>Euthyneura</taxon>
        <taxon>Panpulmonata</taxon>
        <taxon>Sacoglossa</taxon>
        <taxon>Placobranchoidea</taxon>
        <taxon>Plakobranchidae</taxon>
        <taxon>Elysia</taxon>
    </lineage>
</organism>
<dbReference type="InterPro" id="IPR050868">
    <property type="entry name" value="ELMO_domain-containing"/>
</dbReference>
<protein>
    <recommendedName>
        <fullName evidence="2">ELMO domain-containing protein</fullName>
    </recommendedName>
</protein>
<dbReference type="InterPro" id="IPR006816">
    <property type="entry name" value="ELMO_dom"/>
</dbReference>
<dbReference type="STRING" id="188477.A0A433TKZ8"/>
<name>A0A433TKZ8_ELYCH</name>
<evidence type="ECO:0000313" key="3">
    <source>
        <dbReference type="EMBL" id="RUS82242.1"/>
    </source>
</evidence>
<keyword evidence="1" id="KW-0812">Transmembrane</keyword>
<dbReference type="GO" id="GO:0005096">
    <property type="term" value="F:GTPase activator activity"/>
    <property type="evidence" value="ECO:0007669"/>
    <property type="project" value="TreeGrafter"/>
</dbReference>
<evidence type="ECO:0000313" key="4">
    <source>
        <dbReference type="Proteomes" id="UP000271974"/>
    </source>
</evidence>
<dbReference type="Pfam" id="PF04727">
    <property type="entry name" value="ELMO_CED12"/>
    <property type="match status" value="1"/>
</dbReference>
<feature type="non-terminal residue" evidence="3">
    <location>
        <position position="1"/>
    </location>
</feature>
<reference evidence="3 4" key="1">
    <citation type="submission" date="2019-01" db="EMBL/GenBank/DDBJ databases">
        <title>A draft genome assembly of the solar-powered sea slug Elysia chlorotica.</title>
        <authorList>
            <person name="Cai H."/>
            <person name="Li Q."/>
            <person name="Fang X."/>
            <person name="Li J."/>
            <person name="Curtis N.E."/>
            <person name="Altenburger A."/>
            <person name="Shibata T."/>
            <person name="Feng M."/>
            <person name="Maeda T."/>
            <person name="Schwartz J.A."/>
            <person name="Shigenobu S."/>
            <person name="Lundholm N."/>
            <person name="Nishiyama T."/>
            <person name="Yang H."/>
            <person name="Hasebe M."/>
            <person name="Li S."/>
            <person name="Pierce S.K."/>
            <person name="Wang J."/>
        </authorList>
    </citation>
    <scope>NUCLEOTIDE SEQUENCE [LARGE SCALE GENOMIC DNA]</scope>
    <source>
        <strain evidence="3">EC2010</strain>
        <tissue evidence="3">Whole organism of an adult</tissue>
    </source>
</reference>
<sequence>FSTELFYKWWTKLYFVWLRPMVKLLFKWVTGQCELLRITYSNSCQADRVKRIGKFIHNDKSVLLCFIIFLFFFWFSKFKLFFSPLRFQISLKDSLQRISAYNRLIVQAENLRKTRFSSDNDDHEEKLNTLWRLYNADCLALPCRVGHHWTEIGFQGDDPATDFRGMGLLGLDQLIFFADIYPQQAMHVLSQSRHPQFGFSFAIVGINMTEMCVTLLKKRMFGSYIYSFEKEGSDLTDFHKIYCHIFHGFAQHWFAERPESIMEFGRVRADYLQKVEIMLGSDETVLLSEFQQ</sequence>
<dbReference type="EMBL" id="RQTK01000295">
    <property type="protein sequence ID" value="RUS82242.1"/>
    <property type="molecule type" value="Genomic_DNA"/>
</dbReference>
<dbReference type="PROSITE" id="PS51335">
    <property type="entry name" value="ELMO"/>
    <property type="match status" value="1"/>
</dbReference>
<dbReference type="PANTHER" id="PTHR12771">
    <property type="entry name" value="ENGULFMENT AND CELL MOTILITY"/>
    <property type="match status" value="1"/>
</dbReference>
<keyword evidence="1" id="KW-0472">Membrane</keyword>
<accession>A0A433TKZ8</accession>
<keyword evidence="4" id="KW-1185">Reference proteome</keyword>
<dbReference type="PANTHER" id="PTHR12771:SF51">
    <property type="entry name" value="LD01482P"/>
    <property type="match status" value="1"/>
</dbReference>
<evidence type="ECO:0000259" key="2">
    <source>
        <dbReference type="PROSITE" id="PS51335"/>
    </source>
</evidence>
<dbReference type="OrthoDB" id="67155at2759"/>
<dbReference type="Proteomes" id="UP000271974">
    <property type="component" value="Unassembled WGS sequence"/>
</dbReference>
<keyword evidence="1" id="KW-1133">Transmembrane helix</keyword>
<feature type="domain" description="ELMO" evidence="2">
    <location>
        <begin position="122"/>
        <end position="279"/>
    </location>
</feature>